<evidence type="ECO:0000256" key="2">
    <source>
        <dbReference type="ARBA" id="ARBA00022679"/>
    </source>
</evidence>
<evidence type="ECO:0000259" key="6">
    <source>
        <dbReference type="Pfam" id="PF00551"/>
    </source>
</evidence>
<evidence type="ECO:0000256" key="5">
    <source>
        <dbReference type="SAM" id="SignalP"/>
    </source>
</evidence>
<evidence type="ECO:0000256" key="4">
    <source>
        <dbReference type="HAMAP-Rule" id="MF_01930"/>
    </source>
</evidence>
<feature type="chain" id="PRO_5045927918" description="Phosphoribosylglycinamide formyltransferase" evidence="5">
    <location>
        <begin position="19"/>
        <end position="217"/>
    </location>
</feature>
<evidence type="ECO:0000313" key="8">
    <source>
        <dbReference type="Proteomes" id="UP001595796"/>
    </source>
</evidence>
<dbReference type="RefSeq" id="WP_114955715.1">
    <property type="nucleotide sequence ID" value="NZ_JBHSJF010000006.1"/>
</dbReference>
<comment type="similarity">
    <text evidence="4">Belongs to the GART family.</text>
</comment>
<feature type="domain" description="Formyl transferase N-terminal" evidence="6">
    <location>
        <begin position="5"/>
        <end position="183"/>
    </location>
</feature>
<dbReference type="HAMAP" id="MF_01930">
    <property type="entry name" value="PurN"/>
    <property type="match status" value="1"/>
</dbReference>
<evidence type="ECO:0000256" key="3">
    <source>
        <dbReference type="ARBA" id="ARBA00022755"/>
    </source>
</evidence>
<dbReference type="Gene3D" id="3.40.50.170">
    <property type="entry name" value="Formyl transferase, N-terminal domain"/>
    <property type="match status" value="1"/>
</dbReference>
<evidence type="ECO:0000256" key="1">
    <source>
        <dbReference type="ARBA" id="ARBA00005054"/>
    </source>
</evidence>
<keyword evidence="2 4" id="KW-0808">Transferase</keyword>
<dbReference type="Proteomes" id="UP001595796">
    <property type="component" value="Unassembled WGS sequence"/>
</dbReference>
<comment type="catalytic activity">
    <reaction evidence="4">
        <text>N(1)-(5-phospho-beta-D-ribosyl)glycinamide + (6R)-10-formyltetrahydrofolate = N(2)-formyl-N(1)-(5-phospho-beta-D-ribosyl)glycinamide + (6S)-5,6,7,8-tetrahydrofolate + H(+)</text>
        <dbReference type="Rhea" id="RHEA:15053"/>
        <dbReference type="ChEBI" id="CHEBI:15378"/>
        <dbReference type="ChEBI" id="CHEBI:57453"/>
        <dbReference type="ChEBI" id="CHEBI:143788"/>
        <dbReference type="ChEBI" id="CHEBI:147286"/>
        <dbReference type="ChEBI" id="CHEBI:195366"/>
        <dbReference type="EC" id="2.1.2.2"/>
    </reaction>
</comment>
<accession>A0ABV9Z3U2</accession>
<feature type="binding site" evidence="4">
    <location>
        <begin position="91"/>
        <end position="94"/>
    </location>
    <ligand>
        <name>(6R)-10-formyltetrahydrofolate</name>
        <dbReference type="ChEBI" id="CHEBI:195366"/>
    </ligand>
</feature>
<dbReference type="Pfam" id="PF00551">
    <property type="entry name" value="Formyl_trans_N"/>
    <property type="match status" value="1"/>
</dbReference>
<feature type="binding site" evidence="4">
    <location>
        <position position="108"/>
    </location>
    <ligand>
        <name>(6R)-10-formyltetrahydrofolate</name>
        <dbReference type="ChEBI" id="CHEBI:195366"/>
    </ligand>
</feature>
<feature type="active site" description="Proton donor" evidence="4">
    <location>
        <position position="110"/>
    </location>
</feature>
<feature type="binding site" evidence="4">
    <location>
        <position position="66"/>
    </location>
    <ligand>
        <name>(6R)-10-formyltetrahydrofolate</name>
        <dbReference type="ChEBI" id="CHEBI:195366"/>
    </ligand>
</feature>
<dbReference type="InterPro" id="IPR002376">
    <property type="entry name" value="Formyl_transf_N"/>
</dbReference>
<keyword evidence="5" id="KW-0732">Signal</keyword>
<dbReference type="GO" id="GO:0004644">
    <property type="term" value="F:phosphoribosylglycinamide formyltransferase activity"/>
    <property type="evidence" value="ECO:0007669"/>
    <property type="project" value="UniProtKB-EC"/>
</dbReference>
<dbReference type="SUPFAM" id="SSF53328">
    <property type="entry name" value="Formyltransferase"/>
    <property type="match status" value="1"/>
</dbReference>
<dbReference type="PANTHER" id="PTHR43369">
    <property type="entry name" value="PHOSPHORIBOSYLGLYCINAMIDE FORMYLTRANSFERASE"/>
    <property type="match status" value="1"/>
</dbReference>
<feature type="site" description="Raises pKa of active site His" evidence="4">
    <location>
        <position position="146"/>
    </location>
</feature>
<evidence type="ECO:0000313" key="7">
    <source>
        <dbReference type="EMBL" id="MFC5068380.1"/>
    </source>
</evidence>
<protein>
    <recommendedName>
        <fullName evidence="4">Phosphoribosylglycinamide formyltransferase</fullName>
        <ecNumber evidence="4">2.1.2.2</ecNumber>
    </recommendedName>
    <alternativeName>
        <fullName evidence="4">5'-phosphoribosylglycinamide transformylase</fullName>
    </alternativeName>
    <alternativeName>
        <fullName evidence="4">GAR transformylase</fullName>
        <shortName evidence="4">GART</shortName>
    </alternativeName>
</protein>
<organism evidence="7 8">
    <name type="scientific">Flaviflagellibacter deserti</name>
    <dbReference type="NCBI Taxonomy" id="2267266"/>
    <lineage>
        <taxon>Bacteria</taxon>
        <taxon>Pseudomonadati</taxon>
        <taxon>Pseudomonadota</taxon>
        <taxon>Alphaproteobacteria</taxon>
        <taxon>Hyphomicrobiales</taxon>
        <taxon>Flaviflagellibacter</taxon>
    </lineage>
</organism>
<dbReference type="NCBIfam" id="TIGR00639">
    <property type="entry name" value="PurN"/>
    <property type="match status" value="1"/>
</dbReference>
<dbReference type="PANTHER" id="PTHR43369:SF2">
    <property type="entry name" value="PHOSPHORIBOSYLGLYCINAMIDE FORMYLTRANSFERASE"/>
    <property type="match status" value="1"/>
</dbReference>
<comment type="caution">
    <text evidence="7">The sequence shown here is derived from an EMBL/GenBank/DDBJ whole genome shotgun (WGS) entry which is preliminary data.</text>
</comment>
<feature type="signal peptide" evidence="5">
    <location>
        <begin position="1"/>
        <end position="18"/>
    </location>
</feature>
<dbReference type="EC" id="2.1.2.2" evidence="4"/>
<gene>
    <name evidence="4 7" type="primary">purN</name>
    <name evidence="7" type="ORF">ACFPFW_10185</name>
</gene>
<reference evidence="8" key="1">
    <citation type="journal article" date="2019" name="Int. J. Syst. Evol. Microbiol.">
        <title>The Global Catalogue of Microorganisms (GCM) 10K type strain sequencing project: providing services to taxonomists for standard genome sequencing and annotation.</title>
        <authorList>
            <consortium name="The Broad Institute Genomics Platform"/>
            <consortium name="The Broad Institute Genome Sequencing Center for Infectious Disease"/>
            <person name="Wu L."/>
            <person name="Ma J."/>
        </authorList>
    </citation>
    <scope>NUCLEOTIDE SEQUENCE [LARGE SCALE GENOMIC DNA]</scope>
    <source>
        <strain evidence="8">CGMCC 1.16444</strain>
    </source>
</reference>
<keyword evidence="3 4" id="KW-0658">Purine biosynthesis</keyword>
<dbReference type="InterPro" id="IPR036477">
    <property type="entry name" value="Formyl_transf_N_sf"/>
</dbReference>
<proteinExistence type="inferred from homology"/>
<dbReference type="CDD" id="cd08645">
    <property type="entry name" value="FMT_core_GART"/>
    <property type="match status" value="1"/>
</dbReference>
<keyword evidence="8" id="KW-1185">Reference proteome</keyword>
<feature type="binding site" evidence="4">
    <location>
        <begin position="14"/>
        <end position="16"/>
    </location>
    <ligand>
        <name>N(1)-(5-phospho-beta-D-ribosyl)glycinamide</name>
        <dbReference type="ChEBI" id="CHEBI:143788"/>
    </ligand>
</feature>
<name>A0ABV9Z3U2_9HYPH</name>
<comment type="function">
    <text evidence="4">Catalyzes the transfer of a formyl group from 10-formyltetrahydrofolate to 5-phospho-ribosyl-glycinamide (GAR), producing 5-phospho-ribosyl-N-formylglycinamide (FGAR) and tetrahydrofolate.</text>
</comment>
<comment type="pathway">
    <text evidence="1 4">Purine metabolism; IMP biosynthesis via de novo pathway; N(2)-formyl-N(1)-(5-phospho-D-ribosyl)glycinamide from N(1)-(5-phospho-D-ribosyl)glycinamide (10-formyl THF route): step 1/1.</text>
</comment>
<sequence>MRRLKTAALISGGGSNMAALVAAAKQPDYPAEIALVISSRPDAGGLAKAEAAGIPTAAFDHKAHDRPGLERLVDEELAEAGIELVCLAGWMRLLSPYFIERWHNRLINIHPALLPSFKGLHTHQRVLDEGVKIHGCTVHYVRQEMDAGPIIAQAAVPVLDGDTADILATRVLMAEHMLYPHALALVASGRARVEGEHVVYSGQPSDAVHPLLIAPPL</sequence>
<dbReference type="EMBL" id="JBHSJF010000006">
    <property type="protein sequence ID" value="MFC5068380.1"/>
    <property type="molecule type" value="Genomic_DNA"/>
</dbReference>
<dbReference type="InterPro" id="IPR004607">
    <property type="entry name" value="GART"/>
</dbReference>